<accession>A0A0M9AA56</accession>
<protein>
    <submittedName>
        <fullName evidence="2">Uncharacterized protein</fullName>
    </submittedName>
</protein>
<keyword evidence="3" id="KW-1185">Reference proteome</keyword>
<feature type="compositionally biased region" description="Polar residues" evidence="1">
    <location>
        <begin position="69"/>
        <end position="82"/>
    </location>
</feature>
<sequence>MNEYCGDSTPDETHPQPGCRLKGEFEIEIEVKQWGYQRENPHFLAGAKKSRRHIRSTQKVSLLARDIQSAITTQSVSSSLDTETPRQTREPQRSGQHSLKNHRRAPSIPLSTSEPEAHPHIPPHPLDRSSQFLNISSSGTQSLAMPEEQDTK</sequence>
<reference evidence="2 3" key="1">
    <citation type="submission" date="2015-07" db="EMBL/GenBank/DDBJ databases">
        <title>The genome of Melipona quadrifasciata.</title>
        <authorList>
            <person name="Pan H."/>
            <person name="Kapheim K."/>
        </authorList>
    </citation>
    <scope>NUCLEOTIDE SEQUENCE [LARGE SCALE GENOMIC DNA]</scope>
    <source>
        <strain evidence="2">0111107301</strain>
        <tissue evidence="2">Whole body</tissue>
    </source>
</reference>
<dbReference type="Proteomes" id="UP000053105">
    <property type="component" value="Unassembled WGS sequence"/>
</dbReference>
<feature type="region of interest" description="Disordered" evidence="1">
    <location>
        <begin position="69"/>
        <end position="152"/>
    </location>
</feature>
<evidence type="ECO:0000313" key="3">
    <source>
        <dbReference type="Proteomes" id="UP000053105"/>
    </source>
</evidence>
<dbReference type="AlphaFoldDB" id="A0A0M9AA56"/>
<feature type="compositionally biased region" description="Basic and acidic residues" evidence="1">
    <location>
        <begin position="83"/>
        <end position="92"/>
    </location>
</feature>
<name>A0A0M9AA56_9HYME</name>
<dbReference type="EMBL" id="KQ435715">
    <property type="protein sequence ID" value="KOX79083.1"/>
    <property type="molecule type" value="Genomic_DNA"/>
</dbReference>
<organism evidence="2 3">
    <name type="scientific">Melipona quadrifasciata</name>
    <dbReference type="NCBI Taxonomy" id="166423"/>
    <lineage>
        <taxon>Eukaryota</taxon>
        <taxon>Metazoa</taxon>
        <taxon>Ecdysozoa</taxon>
        <taxon>Arthropoda</taxon>
        <taxon>Hexapoda</taxon>
        <taxon>Insecta</taxon>
        <taxon>Pterygota</taxon>
        <taxon>Neoptera</taxon>
        <taxon>Endopterygota</taxon>
        <taxon>Hymenoptera</taxon>
        <taxon>Apocrita</taxon>
        <taxon>Aculeata</taxon>
        <taxon>Apoidea</taxon>
        <taxon>Anthophila</taxon>
        <taxon>Apidae</taxon>
        <taxon>Melipona</taxon>
    </lineage>
</organism>
<evidence type="ECO:0000313" key="2">
    <source>
        <dbReference type="EMBL" id="KOX79083.1"/>
    </source>
</evidence>
<evidence type="ECO:0000256" key="1">
    <source>
        <dbReference type="SAM" id="MobiDB-lite"/>
    </source>
</evidence>
<gene>
    <name evidence="2" type="ORF">WN51_09893</name>
</gene>
<feature type="compositionally biased region" description="Polar residues" evidence="1">
    <location>
        <begin position="128"/>
        <end position="143"/>
    </location>
</feature>
<proteinExistence type="predicted"/>